<dbReference type="Pfam" id="PF00589">
    <property type="entry name" value="Phage_integrase"/>
    <property type="match status" value="1"/>
</dbReference>
<sequence length="419" mass="45708">MTNNKRMAMPESWEFAAYGFLEYKRAAGVADTSLLTLRRRLRAFAAEICTPPELVSQQQLVRYLASRKAVETKRACRNLFTAFFTWFEAAGYRADNPARLLPAVRRATPHPKPCTDDMISAALERATAEERLMVLLAATCGLRRGEIARVHSSDVITGTHGERSLIVHGKGGKQRIVPLTEELAQSIVAADGYLFPGRWDGHVEESYIGKRVSRLLPPGYSCHKLRHRFATVAYTDSHDMLAVARALGHSSTDTTQAYVALPEEALRALMEAAALSHGGEHATPRNGIEQAGGNDLAAAGGNGTAERGRRSEDSADVLLAALLLAWSMTDGIRGGSRSFRIDAASLAVQWGLGKEHGRRSVVVQTAAKRLEALGVIDLANGGDEVVCGNCTASLELLEMVKESYWREWQRRLASEGDLL</sequence>
<keyword evidence="1" id="KW-0233">DNA recombination</keyword>
<evidence type="ECO:0000256" key="2">
    <source>
        <dbReference type="SAM" id="MobiDB-lite"/>
    </source>
</evidence>
<reference evidence="4 5" key="1">
    <citation type="journal article" date="2015" name="Genome Announc.">
        <title>Bifidobacterium pseudolongum Strain PV8-2, Isolated from a Stool Sample of an Anemic Kenyan Infant.</title>
        <authorList>
            <person name="Vazquez-Gutierrez P."/>
            <person name="Lacroix C."/>
            <person name="Chassard C."/>
            <person name="Klumpp J."/>
            <person name="Stevens M.J."/>
            <person name="Jans C."/>
        </authorList>
    </citation>
    <scope>NUCLEOTIDE SEQUENCE [LARGE SCALE GENOMIC DNA]</scope>
    <source>
        <strain evidence="4 5">PV8-2</strain>
    </source>
</reference>
<feature type="domain" description="Tyr recombinase" evidence="3">
    <location>
        <begin position="109"/>
        <end position="271"/>
    </location>
</feature>
<dbReference type="RefSeq" id="WP_065213985.1">
    <property type="nucleotide sequence ID" value="NZ_CP007457.1"/>
</dbReference>
<dbReference type="GO" id="GO:0006310">
    <property type="term" value="P:DNA recombination"/>
    <property type="evidence" value="ECO:0007669"/>
    <property type="project" value="UniProtKB-KW"/>
</dbReference>
<proteinExistence type="predicted"/>
<dbReference type="KEGG" id="bpsp:AH67_00095"/>
<evidence type="ECO:0000256" key="1">
    <source>
        <dbReference type="ARBA" id="ARBA00023172"/>
    </source>
</evidence>
<dbReference type="AlphaFoldDB" id="A0A0A7I5L7"/>
<dbReference type="InterPro" id="IPR002104">
    <property type="entry name" value="Integrase_catalytic"/>
</dbReference>
<keyword evidence="5" id="KW-1185">Reference proteome</keyword>
<dbReference type="HOGENOM" id="CLU_654998_0_0_11"/>
<evidence type="ECO:0000313" key="5">
    <source>
        <dbReference type="Proteomes" id="UP000030636"/>
    </source>
</evidence>
<dbReference type="EMBL" id="CP007457">
    <property type="protein sequence ID" value="AIZ15547.1"/>
    <property type="molecule type" value="Genomic_DNA"/>
</dbReference>
<dbReference type="PROSITE" id="PS51898">
    <property type="entry name" value="TYR_RECOMBINASE"/>
    <property type="match status" value="1"/>
</dbReference>
<feature type="region of interest" description="Disordered" evidence="2">
    <location>
        <begin position="279"/>
        <end position="310"/>
    </location>
</feature>
<dbReference type="InterPro" id="IPR011010">
    <property type="entry name" value="DNA_brk_join_enz"/>
</dbReference>
<dbReference type="PANTHER" id="PTHR30349">
    <property type="entry name" value="PHAGE INTEGRASE-RELATED"/>
    <property type="match status" value="1"/>
</dbReference>
<dbReference type="GO" id="GO:0003677">
    <property type="term" value="F:DNA binding"/>
    <property type="evidence" value="ECO:0007669"/>
    <property type="project" value="InterPro"/>
</dbReference>
<dbReference type="PANTHER" id="PTHR30349:SF64">
    <property type="entry name" value="PROPHAGE INTEGRASE INTD-RELATED"/>
    <property type="match status" value="1"/>
</dbReference>
<dbReference type="InterPro" id="IPR050090">
    <property type="entry name" value="Tyrosine_recombinase_XerCD"/>
</dbReference>
<name>A0A0A7I5L7_9BIFI</name>
<accession>A0A0A7I5L7</accession>
<dbReference type="SUPFAM" id="SSF56349">
    <property type="entry name" value="DNA breaking-rejoining enzymes"/>
    <property type="match status" value="1"/>
</dbReference>
<dbReference type="STRING" id="1447715.AH67_00095"/>
<dbReference type="Gene3D" id="1.10.443.10">
    <property type="entry name" value="Intergrase catalytic core"/>
    <property type="match status" value="1"/>
</dbReference>
<dbReference type="GO" id="GO:0015074">
    <property type="term" value="P:DNA integration"/>
    <property type="evidence" value="ECO:0007669"/>
    <property type="project" value="InterPro"/>
</dbReference>
<dbReference type="InterPro" id="IPR013762">
    <property type="entry name" value="Integrase-like_cat_sf"/>
</dbReference>
<evidence type="ECO:0000313" key="4">
    <source>
        <dbReference type="EMBL" id="AIZ15547.1"/>
    </source>
</evidence>
<gene>
    <name evidence="4" type="ORF">AH67_00095</name>
</gene>
<evidence type="ECO:0000259" key="3">
    <source>
        <dbReference type="PROSITE" id="PS51898"/>
    </source>
</evidence>
<organism evidence="4 5">
    <name type="scientific">Bifidobacterium pseudolongum PV8-2</name>
    <dbReference type="NCBI Taxonomy" id="1447715"/>
    <lineage>
        <taxon>Bacteria</taxon>
        <taxon>Bacillati</taxon>
        <taxon>Actinomycetota</taxon>
        <taxon>Actinomycetes</taxon>
        <taxon>Bifidobacteriales</taxon>
        <taxon>Bifidobacteriaceae</taxon>
        <taxon>Bifidobacterium</taxon>
    </lineage>
</organism>
<dbReference type="Proteomes" id="UP000030636">
    <property type="component" value="Chromosome"/>
</dbReference>
<protein>
    <submittedName>
        <fullName evidence="4">Integrase</fullName>
    </submittedName>
</protein>